<dbReference type="CDD" id="cd11031">
    <property type="entry name" value="Cyp158A-like"/>
    <property type="match status" value="1"/>
</dbReference>
<dbReference type="GO" id="GO:0016705">
    <property type="term" value="F:oxidoreductase activity, acting on paired donors, with incorporation or reduction of molecular oxygen"/>
    <property type="evidence" value="ECO:0007669"/>
    <property type="project" value="InterPro"/>
</dbReference>
<name>A0A0T6LWZ6_WENVI</name>
<evidence type="ECO:0000313" key="8">
    <source>
        <dbReference type="EMBL" id="KRV50529.1"/>
    </source>
</evidence>
<keyword evidence="6 7" id="KW-0503">Monooxygenase</keyword>
<dbReference type="InterPro" id="IPR002397">
    <property type="entry name" value="Cyt_P450_B"/>
</dbReference>
<dbReference type="InterPro" id="IPR001128">
    <property type="entry name" value="Cyt_P450"/>
</dbReference>
<keyword evidence="5 7" id="KW-0408">Iron</keyword>
<evidence type="ECO:0000256" key="1">
    <source>
        <dbReference type="ARBA" id="ARBA00010617"/>
    </source>
</evidence>
<dbReference type="EMBL" id="LLZU01000005">
    <property type="protein sequence ID" value="KRV50529.1"/>
    <property type="molecule type" value="Genomic_DNA"/>
</dbReference>
<comment type="caution">
    <text evidence="8">The sequence shown here is derived from an EMBL/GenBank/DDBJ whole genome shotgun (WGS) entry which is preliminary data.</text>
</comment>
<dbReference type="PANTHER" id="PTHR46696:SF1">
    <property type="entry name" value="CYTOCHROME P450 YJIB-RELATED"/>
    <property type="match status" value="1"/>
</dbReference>
<evidence type="ECO:0000256" key="3">
    <source>
        <dbReference type="ARBA" id="ARBA00022723"/>
    </source>
</evidence>
<dbReference type="PROSITE" id="PS00086">
    <property type="entry name" value="CYTOCHROME_P450"/>
    <property type="match status" value="1"/>
</dbReference>
<dbReference type="SUPFAM" id="SSF48264">
    <property type="entry name" value="Cytochrome P450"/>
    <property type="match status" value="1"/>
</dbReference>
<protein>
    <submittedName>
        <fullName evidence="8">Cytochrome</fullName>
    </submittedName>
</protein>
<dbReference type="GO" id="GO:0004497">
    <property type="term" value="F:monooxygenase activity"/>
    <property type="evidence" value="ECO:0007669"/>
    <property type="project" value="UniProtKB-KW"/>
</dbReference>
<evidence type="ECO:0000256" key="6">
    <source>
        <dbReference type="ARBA" id="ARBA00023033"/>
    </source>
</evidence>
<dbReference type="FunFam" id="1.10.630.10:FF:000018">
    <property type="entry name" value="Cytochrome P450 monooxygenase"/>
    <property type="match status" value="1"/>
</dbReference>
<comment type="similarity">
    <text evidence="1 7">Belongs to the cytochrome P450 family.</text>
</comment>
<organism evidence="8 9">
    <name type="scientific">Wenjunlia vitaminophila</name>
    <name type="common">Streptomyces vitaminophilus</name>
    <dbReference type="NCBI Taxonomy" id="76728"/>
    <lineage>
        <taxon>Bacteria</taxon>
        <taxon>Bacillati</taxon>
        <taxon>Actinomycetota</taxon>
        <taxon>Actinomycetes</taxon>
        <taxon>Kitasatosporales</taxon>
        <taxon>Streptomycetaceae</taxon>
        <taxon>Wenjunlia</taxon>
    </lineage>
</organism>
<dbReference type="PANTHER" id="PTHR46696">
    <property type="entry name" value="P450, PUTATIVE (EUROFUNG)-RELATED"/>
    <property type="match status" value="1"/>
</dbReference>
<dbReference type="GO" id="GO:0005506">
    <property type="term" value="F:iron ion binding"/>
    <property type="evidence" value="ECO:0007669"/>
    <property type="project" value="InterPro"/>
</dbReference>
<dbReference type="PRINTS" id="PR00359">
    <property type="entry name" value="BP450"/>
</dbReference>
<evidence type="ECO:0000256" key="4">
    <source>
        <dbReference type="ARBA" id="ARBA00023002"/>
    </source>
</evidence>
<sequence length="409" mass="45688">MATTSPLDGPQGAEREVRFWPMRDLAGLDFDPLLAELLANDPVTRIRLPQGEGDAWLVTRYRDVQFVSNDPRFSRKAVRGRSVTRVAPHFIPLDQAVNFFDPPEHTRVRRTVAKAFAARRMRALQPRVQQLADELLDAVERHGPPADLVAMLHAPFPLAALSTLMGVPPEDWPRIDDWTERVLSAARGRQDSDRAKAEMGAYYADLLRHRLAEPREDLVSTLARAVREEQATEEEMAATAVLIHSSGIHAVRNNSANMVYALLTHPRQLDRLRADRSLLPQAVEELLRFIPHRNGVGLSRIAVADVEVGGVLIREGDAVYVSYLSANRDPAVFADPDALDFDRQHNPHLAFGHGPHHCLGASLARMESQMMLAGLLDRFPELRLAVPVEQVRWRASALIRGPVALPVTW</sequence>
<dbReference type="GO" id="GO:0020037">
    <property type="term" value="F:heme binding"/>
    <property type="evidence" value="ECO:0007669"/>
    <property type="project" value="InterPro"/>
</dbReference>
<dbReference type="Proteomes" id="UP000050867">
    <property type="component" value="Unassembled WGS sequence"/>
</dbReference>
<evidence type="ECO:0000256" key="5">
    <source>
        <dbReference type="ARBA" id="ARBA00023004"/>
    </source>
</evidence>
<dbReference type="AlphaFoldDB" id="A0A0T6LWZ6"/>
<gene>
    <name evidence="8" type="ORF">AQ490_15760</name>
</gene>
<evidence type="ECO:0000256" key="2">
    <source>
        <dbReference type="ARBA" id="ARBA00022617"/>
    </source>
</evidence>
<dbReference type="eggNOG" id="COG2124">
    <property type="taxonomic scope" value="Bacteria"/>
</dbReference>
<evidence type="ECO:0000256" key="7">
    <source>
        <dbReference type="RuleBase" id="RU000461"/>
    </source>
</evidence>
<dbReference type="STRING" id="76728.AQ490_15760"/>
<reference evidence="8 9" key="1">
    <citation type="submission" date="2015-10" db="EMBL/GenBank/DDBJ databases">
        <title>Draft genome sequence of pyrrolomycin-producing Streptomyces vitaminophilus.</title>
        <authorList>
            <person name="Graham D.E."/>
            <person name="Mahan K.M."/>
            <person name="Klingeman D.M."/>
            <person name="Hettich R.L."/>
            <person name="Parry R.J."/>
        </authorList>
    </citation>
    <scope>NUCLEOTIDE SEQUENCE [LARGE SCALE GENOMIC DNA]</scope>
    <source>
        <strain evidence="8 9">ATCC 31673</strain>
    </source>
</reference>
<keyword evidence="9" id="KW-1185">Reference proteome</keyword>
<keyword evidence="2 7" id="KW-0349">Heme</keyword>
<proteinExistence type="inferred from homology"/>
<dbReference type="InterPro" id="IPR036396">
    <property type="entry name" value="Cyt_P450_sf"/>
</dbReference>
<dbReference type="Gene3D" id="1.10.630.10">
    <property type="entry name" value="Cytochrome P450"/>
    <property type="match status" value="1"/>
</dbReference>
<dbReference type="InterPro" id="IPR017972">
    <property type="entry name" value="Cyt_P450_CS"/>
</dbReference>
<keyword evidence="3 7" id="KW-0479">Metal-binding</keyword>
<evidence type="ECO:0000313" key="9">
    <source>
        <dbReference type="Proteomes" id="UP000050867"/>
    </source>
</evidence>
<dbReference type="RefSeq" id="WP_018381588.1">
    <property type="nucleotide sequence ID" value="NZ_LLZU01000005.1"/>
</dbReference>
<dbReference type="Pfam" id="PF00067">
    <property type="entry name" value="p450"/>
    <property type="match status" value="1"/>
</dbReference>
<keyword evidence="4 7" id="KW-0560">Oxidoreductase</keyword>
<accession>A0A0T6LWZ6</accession>